<sequence length="179" mass="20390">MALMSSKTTSTVSFLYPSTLNISNFVSLKLTQNNYMLWKTQISGLIESQDMGGFLDGTYLEPAEFVLKSTVEAEASTTKQEYVMNYDYIMWRRSDRLLRGWIVGTLSEEVLGLAMHLHSKQNYKTINDYIRGFKEICDELDAIGKSMEDQQKVFGLLKGLGKGYRSFVTSMMKPPIPSY</sequence>
<gene>
    <name evidence="2" type="ORF">CUMW_177830</name>
</gene>
<reference evidence="2 3" key="1">
    <citation type="journal article" date="2017" name="Front. Genet.">
        <title>Draft sequencing of the heterozygous diploid genome of Satsuma (Citrus unshiu Marc.) using a hybrid assembly approach.</title>
        <authorList>
            <person name="Shimizu T."/>
            <person name="Tanizawa Y."/>
            <person name="Mochizuki T."/>
            <person name="Nagasaki H."/>
            <person name="Yoshioka T."/>
            <person name="Toyoda A."/>
            <person name="Fujiyama A."/>
            <person name="Kaminuma E."/>
            <person name="Nakamura Y."/>
        </authorList>
    </citation>
    <scope>NUCLEOTIDE SEQUENCE [LARGE SCALE GENOMIC DNA]</scope>
    <source>
        <strain evidence="3">cv. Miyagawa wase</strain>
    </source>
</reference>
<keyword evidence="3" id="KW-1185">Reference proteome</keyword>
<evidence type="ECO:0000259" key="1">
    <source>
        <dbReference type="Pfam" id="PF14244"/>
    </source>
</evidence>
<protein>
    <recommendedName>
        <fullName evidence="1">Retrotransposon Copia-like N-terminal domain-containing protein</fullName>
    </recommendedName>
</protein>
<dbReference type="PANTHER" id="PTHR47481">
    <property type="match status" value="1"/>
</dbReference>
<evidence type="ECO:0000313" key="2">
    <source>
        <dbReference type="EMBL" id="GAY57230.1"/>
    </source>
</evidence>
<organism evidence="2 3">
    <name type="scientific">Citrus unshiu</name>
    <name type="common">Satsuma mandarin</name>
    <name type="synonym">Citrus nobilis var. unshiu</name>
    <dbReference type="NCBI Taxonomy" id="55188"/>
    <lineage>
        <taxon>Eukaryota</taxon>
        <taxon>Viridiplantae</taxon>
        <taxon>Streptophyta</taxon>
        <taxon>Embryophyta</taxon>
        <taxon>Tracheophyta</taxon>
        <taxon>Spermatophyta</taxon>
        <taxon>Magnoliopsida</taxon>
        <taxon>eudicotyledons</taxon>
        <taxon>Gunneridae</taxon>
        <taxon>Pentapetalae</taxon>
        <taxon>rosids</taxon>
        <taxon>malvids</taxon>
        <taxon>Sapindales</taxon>
        <taxon>Rutaceae</taxon>
        <taxon>Aurantioideae</taxon>
        <taxon>Citrus</taxon>
    </lineage>
</organism>
<accession>A0A2H5PXY1</accession>
<dbReference type="PANTHER" id="PTHR47481:SF10">
    <property type="entry name" value="COPIA-LIKE POLYPROTEIN_RETROTRANSPOSON"/>
    <property type="match status" value="1"/>
</dbReference>
<dbReference type="Proteomes" id="UP000236630">
    <property type="component" value="Unassembled WGS sequence"/>
</dbReference>
<dbReference type="AlphaFoldDB" id="A0A2H5PXY1"/>
<evidence type="ECO:0000313" key="3">
    <source>
        <dbReference type="Proteomes" id="UP000236630"/>
    </source>
</evidence>
<dbReference type="InterPro" id="IPR029472">
    <property type="entry name" value="Copia-like_N"/>
</dbReference>
<feature type="non-terminal residue" evidence="2">
    <location>
        <position position="179"/>
    </location>
</feature>
<proteinExistence type="predicted"/>
<comment type="caution">
    <text evidence="2">The sequence shown here is derived from an EMBL/GenBank/DDBJ whole genome shotgun (WGS) entry which is preliminary data.</text>
</comment>
<name>A0A2H5PXY1_CITUN</name>
<dbReference type="Pfam" id="PF14244">
    <property type="entry name" value="Retrotran_gag_3"/>
    <property type="match status" value="1"/>
</dbReference>
<dbReference type="EMBL" id="BDQV01000157">
    <property type="protein sequence ID" value="GAY57230.1"/>
    <property type="molecule type" value="Genomic_DNA"/>
</dbReference>
<feature type="domain" description="Retrotransposon Copia-like N-terminal" evidence="1">
    <location>
        <begin position="25"/>
        <end position="63"/>
    </location>
</feature>